<sequence length="195" mass="21267">MSLNNTSLKIDPATTALVLIDLQKGILPFAGGPHTAQQVLDKASELKSRFNALGAPVFMVRVGWSETFDEALKQPTDISMGGASLPEDWWEFPAQLNVTDKDLLVIKRQWGAFYGTDLELQLRRRGIKTIVLAGISTNIGVESTARNAWELGFELVVAEDACSAHNAEHHGSSINVIFPRIGRVRSTEEVLAAIA</sequence>
<feature type="domain" description="Isochorismatase-like" evidence="2">
    <location>
        <begin position="15"/>
        <end position="189"/>
    </location>
</feature>
<protein>
    <submittedName>
        <fullName evidence="3">Hydrolase</fullName>
    </submittedName>
</protein>
<dbReference type="RefSeq" id="WP_187329790.1">
    <property type="nucleotide sequence ID" value="NZ_CP114058.1"/>
</dbReference>
<dbReference type="Gene3D" id="3.40.50.850">
    <property type="entry name" value="Isochorismatase-like"/>
    <property type="match status" value="1"/>
</dbReference>
<dbReference type="SUPFAM" id="SSF52499">
    <property type="entry name" value="Isochorismatase-like hydrolases"/>
    <property type="match status" value="1"/>
</dbReference>
<dbReference type="InterPro" id="IPR036380">
    <property type="entry name" value="Isochorismatase-like_sf"/>
</dbReference>
<name>A0ABY7HT24_9GAMM</name>
<evidence type="ECO:0000313" key="3">
    <source>
        <dbReference type="EMBL" id="WAT01966.1"/>
    </source>
</evidence>
<keyword evidence="4" id="KW-1185">Reference proteome</keyword>
<evidence type="ECO:0000313" key="4">
    <source>
        <dbReference type="Proteomes" id="UP001164712"/>
    </source>
</evidence>
<dbReference type="Proteomes" id="UP001164712">
    <property type="component" value="Chromosome"/>
</dbReference>
<proteinExistence type="predicted"/>
<dbReference type="CDD" id="cd00431">
    <property type="entry name" value="cysteine_hydrolases"/>
    <property type="match status" value="1"/>
</dbReference>
<dbReference type="GO" id="GO:0016787">
    <property type="term" value="F:hydrolase activity"/>
    <property type="evidence" value="ECO:0007669"/>
    <property type="project" value="UniProtKB-KW"/>
</dbReference>
<reference evidence="3" key="1">
    <citation type="submission" date="2022-12" db="EMBL/GenBank/DDBJ databases">
        <title>Complete genome sequence of an Australian strain of Rouxiella badensis DAR84756 and resolution of the R. badensis DSM100043 and R. chamberiensis DSM28324 genomes.</title>
        <authorList>
            <person name="Paul S."/>
            <person name="Anderson P.J."/>
            <person name="Maynard G."/>
            <person name="Dyall-Smith M."/>
            <person name="Kudinha T."/>
        </authorList>
    </citation>
    <scope>NUCLEOTIDE SEQUENCE</scope>
    <source>
        <strain evidence="3">DSM 28324</strain>
    </source>
</reference>
<dbReference type="InterPro" id="IPR000868">
    <property type="entry name" value="Isochorismatase-like_dom"/>
</dbReference>
<dbReference type="PANTHER" id="PTHR43540">
    <property type="entry name" value="PEROXYUREIDOACRYLATE/UREIDOACRYLATE AMIDOHYDROLASE-RELATED"/>
    <property type="match status" value="1"/>
</dbReference>
<dbReference type="InterPro" id="IPR050272">
    <property type="entry name" value="Isochorismatase-like_hydrls"/>
</dbReference>
<accession>A0ABY7HT24</accession>
<evidence type="ECO:0000259" key="2">
    <source>
        <dbReference type="Pfam" id="PF00857"/>
    </source>
</evidence>
<dbReference type="Pfam" id="PF00857">
    <property type="entry name" value="Isochorismatase"/>
    <property type="match status" value="1"/>
</dbReference>
<dbReference type="PANTHER" id="PTHR43540:SF7">
    <property type="entry name" value="ISOCHORISMATASE FAMILY PROTEIN YECD"/>
    <property type="match status" value="1"/>
</dbReference>
<gene>
    <name evidence="3" type="ORF">O1V66_04530</name>
</gene>
<organism evidence="3 4">
    <name type="scientific">Rouxiella chamberiensis</name>
    <dbReference type="NCBI Taxonomy" id="1513468"/>
    <lineage>
        <taxon>Bacteria</taxon>
        <taxon>Pseudomonadati</taxon>
        <taxon>Pseudomonadota</taxon>
        <taxon>Gammaproteobacteria</taxon>
        <taxon>Enterobacterales</taxon>
        <taxon>Yersiniaceae</taxon>
        <taxon>Rouxiella</taxon>
    </lineage>
</organism>
<dbReference type="EMBL" id="CP114058">
    <property type="protein sequence ID" value="WAT01966.1"/>
    <property type="molecule type" value="Genomic_DNA"/>
</dbReference>
<keyword evidence="1 3" id="KW-0378">Hydrolase</keyword>
<dbReference type="NCBIfam" id="NF008517">
    <property type="entry name" value="PRK11440.1"/>
    <property type="match status" value="1"/>
</dbReference>
<evidence type="ECO:0000256" key="1">
    <source>
        <dbReference type="ARBA" id="ARBA00022801"/>
    </source>
</evidence>